<feature type="transmembrane region" description="Helical" evidence="1">
    <location>
        <begin position="12"/>
        <end position="31"/>
    </location>
</feature>
<name>A0ABT6FZU8_9FLAO</name>
<gene>
    <name evidence="2" type="ORF">P7122_05560</name>
</gene>
<dbReference type="Proteomes" id="UP001529085">
    <property type="component" value="Unassembled WGS sequence"/>
</dbReference>
<proteinExistence type="predicted"/>
<dbReference type="RefSeq" id="WP_278004791.1">
    <property type="nucleotide sequence ID" value="NZ_JARSBN010000003.1"/>
</dbReference>
<reference evidence="2 3" key="1">
    <citation type="submission" date="2023-03" db="EMBL/GenBank/DDBJ databases">
        <title>Strain YYF002 represents a novel species in the genus Winogradskyella isolated from seawater.</title>
        <authorList>
            <person name="Fu Z.-Y."/>
        </authorList>
    </citation>
    <scope>NUCLEOTIDE SEQUENCE [LARGE SCALE GENOMIC DNA]</scope>
    <source>
        <strain evidence="2 3">YYF002</strain>
    </source>
</reference>
<evidence type="ECO:0000313" key="3">
    <source>
        <dbReference type="Proteomes" id="UP001529085"/>
    </source>
</evidence>
<keyword evidence="3" id="KW-1185">Reference proteome</keyword>
<protein>
    <recommendedName>
        <fullName evidence="4">DUF3592 domain-containing protein</fullName>
    </recommendedName>
</protein>
<evidence type="ECO:0000313" key="2">
    <source>
        <dbReference type="EMBL" id="MDG4715328.1"/>
    </source>
</evidence>
<comment type="caution">
    <text evidence="2">The sequence shown here is derived from an EMBL/GenBank/DDBJ whole genome shotgun (WGS) entry which is preliminary data.</text>
</comment>
<organism evidence="2 3">
    <name type="scientific">Winogradskyella marincola</name>
    <dbReference type="NCBI Taxonomy" id="3037795"/>
    <lineage>
        <taxon>Bacteria</taxon>
        <taxon>Pseudomonadati</taxon>
        <taxon>Bacteroidota</taxon>
        <taxon>Flavobacteriia</taxon>
        <taxon>Flavobacteriales</taxon>
        <taxon>Flavobacteriaceae</taxon>
        <taxon>Winogradskyella</taxon>
    </lineage>
</organism>
<evidence type="ECO:0008006" key="4">
    <source>
        <dbReference type="Google" id="ProtNLM"/>
    </source>
</evidence>
<sequence length="116" mass="13679">MKFYNKLTDGKKSALIGGILIVILFSVLFYVSDNRKEKLESDYVWTEATITDIELNVSKSTITKKHIFHFEYIYNGKKYKKVRQVYRPELLKIGQKFKLKVHRKDPELIGYELEGT</sequence>
<accession>A0ABT6FZU8</accession>
<keyword evidence="1" id="KW-0472">Membrane</keyword>
<keyword evidence="1" id="KW-1133">Transmembrane helix</keyword>
<dbReference type="EMBL" id="JARSBN010000003">
    <property type="protein sequence ID" value="MDG4715328.1"/>
    <property type="molecule type" value="Genomic_DNA"/>
</dbReference>
<evidence type="ECO:0000256" key="1">
    <source>
        <dbReference type="SAM" id="Phobius"/>
    </source>
</evidence>
<keyword evidence="1" id="KW-0812">Transmembrane</keyword>